<dbReference type="RefSeq" id="WP_117894450.1">
    <property type="nucleotide sequence ID" value="NZ_CABJCV010000005.1"/>
</dbReference>
<keyword evidence="2" id="KW-1185">Reference proteome</keyword>
<sequence length="113" mass="12340">MGQSMVDPTGNIVLSEPTRVTLAPGFYKIDYEVSALTMTPTFIQVTPFYNGAAHIEFGIYFMTAVERSSAFGAVSMIIEVPSATPFTLTFNTAGTVRECTLTMTIVKLRRSQS</sequence>
<evidence type="ECO:0000313" key="2">
    <source>
        <dbReference type="Proteomes" id="UP000284178"/>
    </source>
</evidence>
<gene>
    <name evidence="1" type="ORF">DWY25_05830</name>
</gene>
<evidence type="ECO:0000313" key="1">
    <source>
        <dbReference type="EMBL" id="RGR75294.1"/>
    </source>
</evidence>
<dbReference type="GeneID" id="83017247"/>
<comment type="caution">
    <text evidence="1">The sequence shown here is derived from an EMBL/GenBank/DDBJ whole genome shotgun (WGS) entry which is preliminary data.</text>
</comment>
<dbReference type="EMBL" id="QRUP01000005">
    <property type="protein sequence ID" value="RGR75294.1"/>
    <property type="molecule type" value="Genomic_DNA"/>
</dbReference>
<organism evidence="1 2">
    <name type="scientific">Holdemania filiformis</name>
    <dbReference type="NCBI Taxonomy" id="61171"/>
    <lineage>
        <taxon>Bacteria</taxon>
        <taxon>Bacillati</taxon>
        <taxon>Bacillota</taxon>
        <taxon>Erysipelotrichia</taxon>
        <taxon>Erysipelotrichales</taxon>
        <taxon>Erysipelotrichaceae</taxon>
        <taxon>Holdemania</taxon>
    </lineage>
</organism>
<dbReference type="Proteomes" id="UP000284178">
    <property type="component" value="Unassembled WGS sequence"/>
</dbReference>
<proteinExistence type="predicted"/>
<name>A0A412G3X4_9FIRM</name>
<protein>
    <submittedName>
        <fullName evidence="1">Uncharacterized protein</fullName>
    </submittedName>
</protein>
<accession>A0A412G3X4</accession>
<dbReference type="AlphaFoldDB" id="A0A412G3X4"/>
<reference evidence="1 2" key="1">
    <citation type="submission" date="2018-08" db="EMBL/GenBank/DDBJ databases">
        <title>A genome reference for cultivated species of the human gut microbiota.</title>
        <authorList>
            <person name="Zou Y."/>
            <person name="Xue W."/>
            <person name="Luo G."/>
        </authorList>
    </citation>
    <scope>NUCLEOTIDE SEQUENCE [LARGE SCALE GENOMIC DNA]</scope>
    <source>
        <strain evidence="1 2">AF24-29</strain>
    </source>
</reference>